<protein>
    <recommendedName>
        <fullName evidence="3">Chitin-binding type-4 domain-containing protein</fullName>
    </recommendedName>
</protein>
<proteinExistence type="predicted"/>
<name>A0ABQ3V0G0_9CHLR</name>
<keyword evidence="2" id="KW-1185">Reference proteome</keyword>
<evidence type="ECO:0000313" key="1">
    <source>
        <dbReference type="EMBL" id="GHO58456.1"/>
    </source>
</evidence>
<accession>A0ABQ3V0G0</accession>
<evidence type="ECO:0008006" key="3">
    <source>
        <dbReference type="Google" id="ProtNLM"/>
    </source>
</evidence>
<evidence type="ECO:0000313" key="2">
    <source>
        <dbReference type="Proteomes" id="UP000654345"/>
    </source>
</evidence>
<comment type="caution">
    <text evidence="1">The sequence shown here is derived from an EMBL/GenBank/DDBJ whole genome shotgun (WGS) entry which is preliminary data.</text>
</comment>
<dbReference type="Proteomes" id="UP000654345">
    <property type="component" value="Unassembled WGS sequence"/>
</dbReference>
<reference evidence="1 2" key="1">
    <citation type="journal article" date="2021" name="Int. J. Syst. Evol. Microbiol.">
        <title>Reticulibacter mediterranei gen. nov., sp. nov., within the new family Reticulibacteraceae fam. nov., and Ktedonospora formicarum gen. nov., sp. nov., Ktedonobacter robiniae sp. nov., Dictyobacter formicarum sp. nov. and Dictyobacter arantiisoli sp. nov., belonging to the class Ktedonobacteria.</title>
        <authorList>
            <person name="Yabe S."/>
            <person name="Zheng Y."/>
            <person name="Wang C.M."/>
            <person name="Sakai Y."/>
            <person name="Abe K."/>
            <person name="Yokota A."/>
            <person name="Donadio S."/>
            <person name="Cavaletti L."/>
            <person name="Monciardini P."/>
        </authorList>
    </citation>
    <scope>NUCLEOTIDE SEQUENCE [LARGE SCALE GENOMIC DNA]</scope>
    <source>
        <strain evidence="1 2">SOSP1-30</strain>
    </source>
</reference>
<sequence length="87" mass="9663">MWIPWCVGTTDFKNGHYITVDQMSPNYPSYPLPTAVLYAIWQKDNTVCYSTDAQYHNPGTPIPGICAINGDRGLTINSDLTITVILV</sequence>
<gene>
    <name evidence="1" type="ORF">KSB_69310</name>
</gene>
<organism evidence="1 2">
    <name type="scientific">Ktedonobacter robiniae</name>
    <dbReference type="NCBI Taxonomy" id="2778365"/>
    <lineage>
        <taxon>Bacteria</taxon>
        <taxon>Bacillati</taxon>
        <taxon>Chloroflexota</taxon>
        <taxon>Ktedonobacteria</taxon>
        <taxon>Ktedonobacterales</taxon>
        <taxon>Ktedonobacteraceae</taxon>
        <taxon>Ktedonobacter</taxon>
    </lineage>
</organism>
<dbReference type="EMBL" id="BNJG01000003">
    <property type="protein sequence ID" value="GHO58456.1"/>
    <property type="molecule type" value="Genomic_DNA"/>
</dbReference>